<proteinExistence type="predicted"/>
<reference evidence="1 2" key="2">
    <citation type="submission" date="2018-11" db="EMBL/GenBank/DDBJ databases">
        <authorList>
            <consortium name="Pathogen Informatics"/>
        </authorList>
    </citation>
    <scope>NUCLEOTIDE SEQUENCE [LARGE SCALE GENOMIC DNA]</scope>
</reference>
<protein>
    <submittedName>
        <fullName evidence="3">Calponin-homology (CH) domain-containing protein</fullName>
    </submittedName>
</protein>
<sequence>MRQQAAFDAGNILCSTIAFLAGECIRVDRLIPRLDSSAVEPLLQYNDWLVKKHNILPVVLPENPLDFPALDIVSAVTSIVEKVCSDEEKRYRSETFSASSDEGFDTMVECNYAVSKYLADGSSEYSTEDLSSYSAGTKSSRSCSPYIGERCFSGGEQQIPTRPHVKLTSQVAHNPLQFVSSRTTAVALCEQAKQQMIVSEEQRRNRAEALKMMRCSSNVDEEPAWQSNLDSWLSKRKSAISKSRRADAYPTPSRRGDRKEALNRRRKLFVILEMQERCRLMRFLHHMGDERTVPQVSDTRLVMAKLEPRSASTGDYELKGFSLPAAIVSVVNVAYCIVANVAYYSCYSCNC</sequence>
<dbReference type="Proteomes" id="UP000050794">
    <property type="component" value="Unassembled WGS sequence"/>
</dbReference>
<evidence type="ECO:0000313" key="2">
    <source>
        <dbReference type="Proteomes" id="UP000050794"/>
    </source>
</evidence>
<organism evidence="2 3">
    <name type="scientific">Toxocara canis</name>
    <name type="common">Canine roundworm</name>
    <dbReference type="NCBI Taxonomy" id="6265"/>
    <lineage>
        <taxon>Eukaryota</taxon>
        <taxon>Metazoa</taxon>
        <taxon>Ecdysozoa</taxon>
        <taxon>Nematoda</taxon>
        <taxon>Chromadorea</taxon>
        <taxon>Rhabditida</taxon>
        <taxon>Spirurina</taxon>
        <taxon>Ascaridomorpha</taxon>
        <taxon>Ascaridoidea</taxon>
        <taxon>Toxocaridae</taxon>
        <taxon>Toxocara</taxon>
    </lineage>
</organism>
<dbReference type="EMBL" id="UYWY01019387">
    <property type="protein sequence ID" value="VDM36964.1"/>
    <property type="molecule type" value="Genomic_DNA"/>
</dbReference>
<evidence type="ECO:0000313" key="1">
    <source>
        <dbReference type="EMBL" id="VDM36964.1"/>
    </source>
</evidence>
<evidence type="ECO:0000313" key="3">
    <source>
        <dbReference type="WBParaSite" id="TCNE_0000573801-mRNA-1"/>
    </source>
</evidence>
<dbReference type="AlphaFoldDB" id="A0A183UB68"/>
<accession>A0A183UB68</accession>
<reference evidence="3" key="1">
    <citation type="submission" date="2016-06" db="UniProtKB">
        <authorList>
            <consortium name="WormBaseParasite"/>
        </authorList>
    </citation>
    <scope>IDENTIFICATION</scope>
</reference>
<gene>
    <name evidence="1" type="ORF">TCNE_LOCUS5738</name>
</gene>
<keyword evidence="2" id="KW-1185">Reference proteome</keyword>
<dbReference type="WBParaSite" id="TCNE_0000573801-mRNA-1">
    <property type="protein sequence ID" value="TCNE_0000573801-mRNA-1"/>
    <property type="gene ID" value="TCNE_0000573801"/>
</dbReference>
<name>A0A183UB68_TOXCA</name>